<evidence type="ECO:0000313" key="1">
    <source>
        <dbReference type="EMBL" id="MEJ8644940.1"/>
    </source>
</evidence>
<sequence length="116" mass="12926">MPYAAGGRETALALLTGRRRTRLRALTEVADLYALDGQWQHPSPWRERPVPVSRLLADVHERVAVEAYRRATAAPEPGGSDRIHQALDRLSEAAELTVTGKRLVAELRYELKTVDA</sequence>
<dbReference type="EMBL" id="JBBKAM010000002">
    <property type="protein sequence ID" value="MEJ8644940.1"/>
    <property type="molecule type" value="Genomic_DNA"/>
</dbReference>
<proteinExistence type="predicted"/>
<organism evidence="1 2">
    <name type="scientific">Streptomyces caledonius</name>
    <dbReference type="NCBI Taxonomy" id="3134107"/>
    <lineage>
        <taxon>Bacteria</taxon>
        <taxon>Bacillati</taxon>
        <taxon>Actinomycetota</taxon>
        <taxon>Actinomycetes</taxon>
        <taxon>Kitasatosporales</taxon>
        <taxon>Streptomycetaceae</taxon>
        <taxon>Streptomyces</taxon>
    </lineage>
</organism>
<comment type="caution">
    <text evidence="1">The sequence shown here is derived from an EMBL/GenBank/DDBJ whole genome shotgun (WGS) entry which is preliminary data.</text>
</comment>
<protein>
    <submittedName>
        <fullName evidence="1">Uncharacterized protein</fullName>
    </submittedName>
</protein>
<evidence type="ECO:0000313" key="2">
    <source>
        <dbReference type="Proteomes" id="UP001382904"/>
    </source>
</evidence>
<keyword evidence="2" id="KW-1185">Reference proteome</keyword>
<reference evidence="1 2" key="1">
    <citation type="submission" date="2024-03" db="EMBL/GenBank/DDBJ databases">
        <title>Novel Streptomyces species of biotechnological and ecological value are a feature of Machair soil.</title>
        <authorList>
            <person name="Prole J.R."/>
            <person name="Goodfellow M."/>
            <person name="Allenby N."/>
            <person name="Ward A.C."/>
        </authorList>
    </citation>
    <scope>NUCLEOTIDE SEQUENCE [LARGE SCALE GENOMIC DNA]</scope>
    <source>
        <strain evidence="1 2">MS1.HAVA.3</strain>
    </source>
</reference>
<gene>
    <name evidence="1" type="ORF">WKI68_34265</name>
</gene>
<dbReference type="Proteomes" id="UP001382904">
    <property type="component" value="Unassembled WGS sequence"/>
</dbReference>
<name>A0ABU8UAL8_9ACTN</name>
<accession>A0ABU8UAL8</accession>